<organism evidence="2 3">
    <name type="scientific">Mucisphaera calidilacus</name>
    <dbReference type="NCBI Taxonomy" id="2527982"/>
    <lineage>
        <taxon>Bacteria</taxon>
        <taxon>Pseudomonadati</taxon>
        <taxon>Planctomycetota</taxon>
        <taxon>Phycisphaerae</taxon>
        <taxon>Phycisphaerales</taxon>
        <taxon>Phycisphaeraceae</taxon>
        <taxon>Mucisphaera</taxon>
    </lineage>
</organism>
<evidence type="ECO:0000259" key="1">
    <source>
        <dbReference type="Pfam" id="PF05116"/>
    </source>
</evidence>
<dbReference type="KEGG" id="mcad:Pan265_24600"/>
<dbReference type="InterPro" id="IPR036412">
    <property type="entry name" value="HAD-like_sf"/>
</dbReference>
<dbReference type="Gene3D" id="3.40.50.1000">
    <property type="entry name" value="HAD superfamily/HAD-like"/>
    <property type="match status" value="1"/>
</dbReference>
<dbReference type="GO" id="GO:0016791">
    <property type="term" value="F:phosphatase activity"/>
    <property type="evidence" value="ECO:0007669"/>
    <property type="project" value="TreeGrafter"/>
</dbReference>
<keyword evidence="2" id="KW-0378">Hydrolase</keyword>
<feature type="domain" description="Sucrose phosphatase-like" evidence="1">
    <location>
        <begin position="10"/>
        <end position="235"/>
    </location>
</feature>
<dbReference type="Proteomes" id="UP000320386">
    <property type="component" value="Chromosome"/>
</dbReference>
<dbReference type="EMBL" id="CP036280">
    <property type="protein sequence ID" value="QDU72590.1"/>
    <property type="molecule type" value="Genomic_DNA"/>
</dbReference>
<dbReference type="AlphaFoldDB" id="A0A518C046"/>
<dbReference type="Pfam" id="PF05116">
    <property type="entry name" value="S6PP"/>
    <property type="match status" value="1"/>
</dbReference>
<dbReference type="SFLD" id="SFLDG01141">
    <property type="entry name" value="C2.B.1:_Sucrose_Phosphatase_Li"/>
    <property type="match status" value="1"/>
</dbReference>
<gene>
    <name evidence="2" type="primary">mfppA</name>
    <name evidence="2" type="ORF">Pan265_24600</name>
</gene>
<dbReference type="PANTHER" id="PTHR10000">
    <property type="entry name" value="PHOSPHOSERINE PHOSPHATASE"/>
    <property type="match status" value="1"/>
</dbReference>
<sequence length="240" mass="25145">MSDAGRCGWLLVSDIDDTFLGDAGATLRLIREAGRQGVAIALNSSRPWVSVAETVAGLPEGWRPRATITAMGTQVRIDEKEQVAWAERFGGWSRGPFDALAAERGWVAHEAAMQTAYKASYALPEGADRDAVREQILAAGRALVVISGGGDLDVLPVSAGKGPATVYLAGVLGFGMDRVVVAGDSANDLGMFEVAERAIAVGNARAELTSRADPERTYFARGCCAGGIIEGLMAYGVLSD</sequence>
<dbReference type="SFLD" id="SFLDS00003">
    <property type="entry name" value="Haloacid_Dehalogenase"/>
    <property type="match status" value="1"/>
</dbReference>
<protein>
    <submittedName>
        <fullName evidence="2">Mannosylfructose-phosphate phosphatase</fullName>
        <ecNumber evidence="2">3.1.3.79</ecNumber>
    </submittedName>
</protein>
<dbReference type="EC" id="3.1.3.79" evidence="2"/>
<dbReference type="SFLD" id="SFLDG01140">
    <property type="entry name" value="C2.B:_Phosphomannomutase_and_P"/>
    <property type="match status" value="1"/>
</dbReference>
<name>A0A518C046_9BACT</name>
<reference evidence="2 3" key="1">
    <citation type="submission" date="2019-02" db="EMBL/GenBank/DDBJ databases">
        <title>Deep-cultivation of Planctomycetes and their phenomic and genomic characterization uncovers novel biology.</title>
        <authorList>
            <person name="Wiegand S."/>
            <person name="Jogler M."/>
            <person name="Boedeker C."/>
            <person name="Pinto D."/>
            <person name="Vollmers J."/>
            <person name="Rivas-Marin E."/>
            <person name="Kohn T."/>
            <person name="Peeters S.H."/>
            <person name="Heuer A."/>
            <person name="Rast P."/>
            <person name="Oberbeckmann S."/>
            <person name="Bunk B."/>
            <person name="Jeske O."/>
            <person name="Meyerdierks A."/>
            <person name="Storesund J.E."/>
            <person name="Kallscheuer N."/>
            <person name="Luecker S."/>
            <person name="Lage O.M."/>
            <person name="Pohl T."/>
            <person name="Merkel B.J."/>
            <person name="Hornburger P."/>
            <person name="Mueller R.-W."/>
            <person name="Bruemmer F."/>
            <person name="Labrenz M."/>
            <person name="Spormann A.M."/>
            <person name="Op den Camp H."/>
            <person name="Overmann J."/>
            <person name="Amann R."/>
            <person name="Jetten M.S.M."/>
            <person name="Mascher T."/>
            <person name="Medema M.H."/>
            <person name="Devos D.P."/>
            <person name="Kaster A.-K."/>
            <person name="Ovreas L."/>
            <person name="Rohde M."/>
            <person name="Galperin M.Y."/>
            <person name="Jogler C."/>
        </authorList>
    </citation>
    <scope>NUCLEOTIDE SEQUENCE [LARGE SCALE GENOMIC DNA]</scope>
    <source>
        <strain evidence="2 3">Pan265</strain>
    </source>
</reference>
<dbReference type="GO" id="GO:0005829">
    <property type="term" value="C:cytosol"/>
    <property type="evidence" value="ECO:0007669"/>
    <property type="project" value="TreeGrafter"/>
</dbReference>
<dbReference type="InterPro" id="IPR006380">
    <property type="entry name" value="SPP-like_dom"/>
</dbReference>
<evidence type="ECO:0000313" key="2">
    <source>
        <dbReference type="EMBL" id="QDU72590.1"/>
    </source>
</evidence>
<dbReference type="SUPFAM" id="SSF56784">
    <property type="entry name" value="HAD-like"/>
    <property type="match status" value="1"/>
</dbReference>
<dbReference type="InterPro" id="IPR023214">
    <property type="entry name" value="HAD_sf"/>
</dbReference>
<evidence type="ECO:0000313" key="3">
    <source>
        <dbReference type="Proteomes" id="UP000320386"/>
    </source>
</evidence>
<dbReference type="PANTHER" id="PTHR10000:SF8">
    <property type="entry name" value="HAD SUPERFAMILY HYDROLASE-LIKE, TYPE 3"/>
    <property type="match status" value="1"/>
</dbReference>
<dbReference type="GO" id="GO:0000287">
    <property type="term" value="F:magnesium ion binding"/>
    <property type="evidence" value="ECO:0007669"/>
    <property type="project" value="TreeGrafter"/>
</dbReference>
<proteinExistence type="predicted"/>
<dbReference type="Gene3D" id="3.90.1070.10">
    <property type="match status" value="1"/>
</dbReference>
<keyword evidence="3" id="KW-1185">Reference proteome</keyword>
<accession>A0A518C046</accession>